<dbReference type="Proteomes" id="UP000317371">
    <property type="component" value="Unassembled WGS sequence"/>
</dbReference>
<comment type="caution">
    <text evidence="3">The sequence shown here is derived from an EMBL/GenBank/DDBJ whole genome shotgun (WGS) entry which is preliminary data.</text>
</comment>
<keyword evidence="1" id="KW-0479">Metal-binding</keyword>
<dbReference type="RefSeq" id="WP_141608599.1">
    <property type="nucleotide sequence ID" value="NZ_VIGC02000003.1"/>
</dbReference>
<accession>A0A540VL17</accession>
<sequence length="113" mass="12546">MREKREGYFVRPLDHAQVRPEKPFKHTFFQSERLLAGLNCLAPGQAQPLHDHADQDKFYLVLEGEGTFTVGDSRRRCGPGELILAPAGVPHGVENDGQERLTFLTVIAPAPPS</sequence>
<dbReference type="GO" id="GO:0046872">
    <property type="term" value="F:metal ion binding"/>
    <property type="evidence" value="ECO:0007669"/>
    <property type="project" value="UniProtKB-KW"/>
</dbReference>
<organism evidence="3 4">
    <name type="scientific">Litorilinea aerophila</name>
    <dbReference type="NCBI Taxonomy" id="1204385"/>
    <lineage>
        <taxon>Bacteria</taxon>
        <taxon>Bacillati</taxon>
        <taxon>Chloroflexota</taxon>
        <taxon>Caldilineae</taxon>
        <taxon>Caldilineales</taxon>
        <taxon>Caldilineaceae</taxon>
        <taxon>Litorilinea</taxon>
    </lineage>
</organism>
<dbReference type="EMBL" id="VIGC01000003">
    <property type="protein sequence ID" value="TQE97406.1"/>
    <property type="molecule type" value="Genomic_DNA"/>
</dbReference>
<protein>
    <submittedName>
        <fullName evidence="3">Cupin domain-containing protein</fullName>
    </submittedName>
</protein>
<dbReference type="InterPro" id="IPR011051">
    <property type="entry name" value="RmlC_Cupin_sf"/>
</dbReference>
<evidence type="ECO:0000256" key="1">
    <source>
        <dbReference type="ARBA" id="ARBA00022723"/>
    </source>
</evidence>
<dbReference type="SUPFAM" id="SSF51182">
    <property type="entry name" value="RmlC-like cupins"/>
    <property type="match status" value="1"/>
</dbReference>
<name>A0A540VL17_9CHLR</name>
<gene>
    <name evidence="3" type="ORF">FKZ61_03030</name>
</gene>
<dbReference type="InParanoid" id="A0A540VL17"/>
<dbReference type="AlphaFoldDB" id="A0A540VL17"/>
<dbReference type="InterPro" id="IPR051610">
    <property type="entry name" value="GPI/OXD"/>
</dbReference>
<evidence type="ECO:0000259" key="2">
    <source>
        <dbReference type="Pfam" id="PF07883"/>
    </source>
</evidence>
<reference evidence="3 4" key="1">
    <citation type="submission" date="2019-06" db="EMBL/GenBank/DDBJ databases">
        <title>Genome sequence of Litorilinea aerophila BAA-2444.</title>
        <authorList>
            <person name="Maclea K.S."/>
            <person name="Maurais E.G."/>
            <person name="Iannazzi L.C."/>
        </authorList>
    </citation>
    <scope>NUCLEOTIDE SEQUENCE [LARGE SCALE GENOMIC DNA]</scope>
    <source>
        <strain evidence="3 4">ATCC BAA-2444</strain>
    </source>
</reference>
<dbReference type="Pfam" id="PF07883">
    <property type="entry name" value="Cupin_2"/>
    <property type="match status" value="1"/>
</dbReference>
<evidence type="ECO:0000313" key="3">
    <source>
        <dbReference type="EMBL" id="TQE97406.1"/>
    </source>
</evidence>
<dbReference type="PANTHER" id="PTHR35848">
    <property type="entry name" value="OXALATE-BINDING PROTEIN"/>
    <property type="match status" value="1"/>
</dbReference>
<dbReference type="PANTHER" id="PTHR35848:SF6">
    <property type="entry name" value="CUPIN TYPE-2 DOMAIN-CONTAINING PROTEIN"/>
    <property type="match status" value="1"/>
</dbReference>
<keyword evidence="4" id="KW-1185">Reference proteome</keyword>
<proteinExistence type="predicted"/>
<feature type="domain" description="Cupin type-2" evidence="2">
    <location>
        <begin position="40"/>
        <end position="106"/>
    </location>
</feature>
<dbReference type="OrthoDB" id="9791637at2"/>
<dbReference type="InterPro" id="IPR014710">
    <property type="entry name" value="RmlC-like_jellyroll"/>
</dbReference>
<dbReference type="Gene3D" id="2.60.120.10">
    <property type="entry name" value="Jelly Rolls"/>
    <property type="match status" value="1"/>
</dbReference>
<evidence type="ECO:0000313" key="4">
    <source>
        <dbReference type="Proteomes" id="UP000317371"/>
    </source>
</evidence>
<dbReference type="InterPro" id="IPR013096">
    <property type="entry name" value="Cupin_2"/>
</dbReference>
<dbReference type="CDD" id="cd06122">
    <property type="entry name" value="cupin_TTHA0104"/>
    <property type="match status" value="1"/>
</dbReference>